<keyword evidence="2" id="KW-0812">Transmembrane</keyword>
<dbReference type="InterPro" id="IPR013783">
    <property type="entry name" value="Ig-like_fold"/>
</dbReference>
<feature type="non-terminal residue" evidence="9">
    <location>
        <position position="1"/>
    </location>
</feature>
<dbReference type="AlphaFoldDB" id="A0A8J7NMS7"/>
<evidence type="ECO:0000259" key="8">
    <source>
        <dbReference type="PROSITE" id="PS50853"/>
    </source>
</evidence>
<keyword evidence="10" id="KW-1185">Reference proteome</keyword>
<evidence type="ECO:0000313" key="10">
    <source>
        <dbReference type="Proteomes" id="UP000736164"/>
    </source>
</evidence>
<dbReference type="GO" id="GO:0009897">
    <property type="term" value="C:external side of plasma membrane"/>
    <property type="evidence" value="ECO:0007669"/>
    <property type="project" value="TreeGrafter"/>
</dbReference>
<comment type="caution">
    <text evidence="9">The sequence shown here is derived from an EMBL/GenBank/DDBJ whole genome shotgun (WGS) entry which is preliminary data.</text>
</comment>
<feature type="domain" description="Fibronectin type-III" evidence="8">
    <location>
        <begin position="107"/>
        <end position="213"/>
    </location>
</feature>
<accession>A0A8J7NMS7</accession>
<gene>
    <name evidence="9" type="primary">Il4r</name>
    <name evidence="9" type="ORF">GTO95_0012030</name>
</gene>
<sequence>SVLLAELDTESLKCHNDYETTMICEIDAEGPEDCNNSSALVFSGTNSEKNYTCTLVYKNADFSSLKTHCWCKTQMPRFVYNDNYTVYLLTGKISSRLKNIIPRNNIKPRAPHILNVKQGENGNFQVTWENNYSNESFLYDSLNLQLSYWIKEKGDEVATVLNVSDFFYEILKSSLNPGRDYVVKVRSYSSKYKTQFSDWSQELEWHNSMTVPDILKVGIPVLCILLIITIVSSYRFYTRLKKSWWDKIPSPGNSRINHVYSANTKLVLSPLYCKPIINNLTLDVQTSGIIEKLWPALLDGDATLEKCNSVISKTVEEDQKVVVTESPYHGCSSSCEADYPDTITTYSLTKERDTANSEVITQTQNALRALFCQHDIFHSHHSKAFIPTSVLHNSMDVCNAYSGSDNCALMKNKNLGCGELNVLPFTTDGQAQHFRSSVSSTGSSESGYKSIPYSWISLKEYPVFKMESSKELVLSERPPMTAQPVVWCDPSYQGLCLNTCLNNNEKCLLSSMNTDSLKGPFLPTPVQTISEYQSYDGNGTLLTNGTTVLLSSRSLLCGAGNLLSSPGALQLADGYQSLNDTRTKRNSDVTNFSVATTEQTLTDIDWQLETKLICNVNPAYADLKISASSTSSCVEGYQPFQTMVEKIAIDKPPVQHLEHVVSSKSLQDLQLSRFSGLNLTEIPKDGPTICVSDYHGLQNPHTRINPDKDSHPGSVIVIPDMTIMPIDSTYKKL</sequence>
<dbReference type="EMBL" id="JAAWVO010013387">
    <property type="protein sequence ID" value="MBN3313966.1"/>
    <property type="molecule type" value="Genomic_DNA"/>
</dbReference>
<dbReference type="InterPro" id="IPR003961">
    <property type="entry name" value="FN3_dom"/>
</dbReference>
<evidence type="ECO:0000256" key="7">
    <source>
        <dbReference type="ARBA" id="ARBA00023180"/>
    </source>
</evidence>
<reference evidence="9" key="1">
    <citation type="journal article" date="2021" name="Cell">
        <title>Tracing the genetic footprints of vertebrate landing in non-teleost ray-finned fishes.</title>
        <authorList>
            <person name="Bi X."/>
            <person name="Wang K."/>
            <person name="Yang L."/>
            <person name="Pan H."/>
            <person name="Jiang H."/>
            <person name="Wei Q."/>
            <person name="Fang M."/>
            <person name="Yu H."/>
            <person name="Zhu C."/>
            <person name="Cai Y."/>
            <person name="He Y."/>
            <person name="Gan X."/>
            <person name="Zeng H."/>
            <person name="Yu D."/>
            <person name="Zhu Y."/>
            <person name="Jiang H."/>
            <person name="Qiu Q."/>
            <person name="Yang H."/>
            <person name="Zhang Y.E."/>
            <person name="Wang W."/>
            <person name="Zhu M."/>
            <person name="He S."/>
            <person name="Zhang G."/>
        </authorList>
    </citation>
    <scope>NUCLEOTIDE SEQUENCE</scope>
    <source>
        <strain evidence="9">Allg_001</strain>
    </source>
</reference>
<dbReference type="PANTHER" id="PTHR23037:SF42">
    <property type="entry name" value="CYTOKINE RECEPTOR COMMON SUBUNIT GAMMA ISOFORM X1-RELATED"/>
    <property type="match status" value="1"/>
</dbReference>
<dbReference type="Pfam" id="PF09238">
    <property type="entry name" value="IL4Ra_N"/>
    <property type="match status" value="1"/>
</dbReference>
<keyword evidence="3" id="KW-0732">Signal</keyword>
<evidence type="ECO:0000256" key="2">
    <source>
        <dbReference type="ARBA" id="ARBA00022692"/>
    </source>
</evidence>
<dbReference type="Gene3D" id="2.60.40.10">
    <property type="entry name" value="Immunoglobulins"/>
    <property type="match status" value="2"/>
</dbReference>
<dbReference type="GO" id="GO:0004896">
    <property type="term" value="F:cytokine receptor activity"/>
    <property type="evidence" value="ECO:0007669"/>
    <property type="project" value="InterPro"/>
</dbReference>
<evidence type="ECO:0000256" key="6">
    <source>
        <dbReference type="ARBA" id="ARBA00023170"/>
    </source>
</evidence>
<evidence type="ECO:0000256" key="5">
    <source>
        <dbReference type="ARBA" id="ARBA00023136"/>
    </source>
</evidence>
<comment type="subcellular location">
    <subcellularLocation>
        <location evidence="1">Membrane</location>
        <topology evidence="1">Single-pass type I membrane protein</topology>
    </subcellularLocation>
</comment>
<dbReference type="GO" id="GO:0016064">
    <property type="term" value="P:immunoglobulin mediated immune response"/>
    <property type="evidence" value="ECO:0007669"/>
    <property type="project" value="TreeGrafter"/>
</dbReference>
<proteinExistence type="predicted"/>
<evidence type="ECO:0000256" key="3">
    <source>
        <dbReference type="ARBA" id="ARBA00022729"/>
    </source>
</evidence>
<evidence type="ECO:0000256" key="4">
    <source>
        <dbReference type="ARBA" id="ARBA00022989"/>
    </source>
</evidence>
<dbReference type="GO" id="GO:0002532">
    <property type="term" value="P:production of molecular mediator involved in inflammatory response"/>
    <property type="evidence" value="ECO:0007669"/>
    <property type="project" value="InterPro"/>
</dbReference>
<keyword evidence="5" id="KW-0472">Membrane</keyword>
<keyword evidence="7" id="KW-0325">Glycoprotein</keyword>
<evidence type="ECO:0000256" key="1">
    <source>
        <dbReference type="ARBA" id="ARBA00004479"/>
    </source>
</evidence>
<keyword evidence="6" id="KW-0675">Receptor</keyword>
<dbReference type="Proteomes" id="UP000736164">
    <property type="component" value="Unassembled WGS sequence"/>
</dbReference>
<dbReference type="SUPFAM" id="SSF49265">
    <property type="entry name" value="Fibronectin type III"/>
    <property type="match status" value="2"/>
</dbReference>
<feature type="non-terminal residue" evidence="9">
    <location>
        <position position="733"/>
    </location>
</feature>
<dbReference type="InterPro" id="IPR036116">
    <property type="entry name" value="FN3_sf"/>
</dbReference>
<keyword evidence="4" id="KW-1133">Transmembrane helix</keyword>
<name>A0A8J7NMS7_ATRSP</name>
<dbReference type="PANTHER" id="PTHR23037">
    <property type="entry name" value="CYTOKINE RECEPTOR"/>
    <property type="match status" value="1"/>
</dbReference>
<dbReference type="PROSITE" id="PS50853">
    <property type="entry name" value="FN3"/>
    <property type="match status" value="1"/>
</dbReference>
<protein>
    <submittedName>
        <fullName evidence="9">IL4RA protein</fullName>
    </submittedName>
</protein>
<evidence type="ECO:0000313" key="9">
    <source>
        <dbReference type="EMBL" id="MBN3313966.1"/>
    </source>
</evidence>
<organism evidence="9 10">
    <name type="scientific">Atractosteus spatula</name>
    <name type="common">Alligator gar</name>
    <name type="synonym">Lepisosteus spatula</name>
    <dbReference type="NCBI Taxonomy" id="7917"/>
    <lineage>
        <taxon>Eukaryota</taxon>
        <taxon>Metazoa</taxon>
        <taxon>Chordata</taxon>
        <taxon>Craniata</taxon>
        <taxon>Vertebrata</taxon>
        <taxon>Euteleostomi</taxon>
        <taxon>Actinopterygii</taxon>
        <taxon>Neopterygii</taxon>
        <taxon>Holostei</taxon>
        <taxon>Semionotiformes</taxon>
        <taxon>Lepisosteidae</taxon>
        <taxon>Atractosteus</taxon>
    </lineage>
</organism>
<dbReference type="InterPro" id="IPR015319">
    <property type="entry name" value="IL-4_rcpt-alpha_N"/>
</dbReference>
<dbReference type="CDD" id="cd00063">
    <property type="entry name" value="FN3"/>
    <property type="match status" value="1"/>
</dbReference>